<evidence type="ECO:0008006" key="4">
    <source>
        <dbReference type="Google" id="ProtNLM"/>
    </source>
</evidence>
<reference evidence="2 3" key="1">
    <citation type="submission" date="2020-06" db="EMBL/GenBank/DDBJ databases">
        <title>Pseudomonas eucalypticola sp. nov., an endophyte of Eucalyptus dunnii leaves with biocontrol ability of eucalyptus leaf blight.</title>
        <authorList>
            <person name="Liu Y."/>
            <person name="Song Z."/>
            <person name="Zeng H."/>
            <person name="Lu M."/>
            <person name="Wang X."/>
            <person name="Lian X."/>
            <person name="Zhang Q."/>
        </authorList>
    </citation>
    <scope>NUCLEOTIDE SEQUENCE [LARGE SCALE GENOMIC DNA]</scope>
    <source>
        <strain evidence="2 3">NP-1</strain>
    </source>
</reference>
<keyword evidence="1" id="KW-0472">Membrane</keyword>
<evidence type="ECO:0000256" key="1">
    <source>
        <dbReference type="SAM" id="Phobius"/>
    </source>
</evidence>
<keyword evidence="3" id="KW-1185">Reference proteome</keyword>
<evidence type="ECO:0000313" key="3">
    <source>
        <dbReference type="Proteomes" id="UP000509568"/>
    </source>
</evidence>
<gene>
    <name evidence="2" type="ORF">HWQ56_19935</name>
</gene>
<evidence type="ECO:0000313" key="2">
    <source>
        <dbReference type="EMBL" id="QKZ05932.1"/>
    </source>
</evidence>
<dbReference type="EMBL" id="CP056030">
    <property type="protein sequence ID" value="QKZ05932.1"/>
    <property type="molecule type" value="Genomic_DNA"/>
</dbReference>
<organism evidence="2 3">
    <name type="scientific">Pseudomonas eucalypticola</name>
    <dbReference type="NCBI Taxonomy" id="2599595"/>
    <lineage>
        <taxon>Bacteria</taxon>
        <taxon>Pseudomonadati</taxon>
        <taxon>Pseudomonadota</taxon>
        <taxon>Gammaproteobacteria</taxon>
        <taxon>Pseudomonadales</taxon>
        <taxon>Pseudomonadaceae</taxon>
        <taxon>Pseudomonas</taxon>
    </lineage>
</organism>
<dbReference type="PROSITE" id="PS51257">
    <property type="entry name" value="PROKAR_LIPOPROTEIN"/>
    <property type="match status" value="1"/>
</dbReference>
<keyword evidence="1" id="KW-0812">Transmembrane</keyword>
<protein>
    <recommendedName>
        <fullName evidence="4">Lipoprotein</fullName>
    </recommendedName>
</protein>
<dbReference type="RefSeq" id="WP_176571588.1">
    <property type="nucleotide sequence ID" value="NZ_CP056030.1"/>
</dbReference>
<dbReference type="Proteomes" id="UP000509568">
    <property type="component" value="Chromosome"/>
</dbReference>
<proteinExistence type="predicted"/>
<keyword evidence="1" id="KW-1133">Transmembrane helix</keyword>
<accession>A0A7D5D986</accession>
<dbReference type="KEGG" id="pez:HWQ56_19935"/>
<sequence>MHKYLAKLTIVAVLMSTLGGCWIFDPHHGGMAAEAGAVVIAAACRAVALAAVAQAVVVALAATAAVAVRAESRVLPRQKKARNEAG</sequence>
<name>A0A7D5D986_9PSED</name>
<dbReference type="AlphaFoldDB" id="A0A7D5D986"/>
<feature type="transmembrane region" description="Helical" evidence="1">
    <location>
        <begin position="47"/>
        <end position="70"/>
    </location>
</feature>